<evidence type="ECO:0000256" key="3">
    <source>
        <dbReference type="ARBA" id="ARBA00008109"/>
    </source>
</evidence>
<organism evidence="23 24">
    <name type="scientific">Naegleria lovaniensis</name>
    <name type="common">Amoeba</name>
    <dbReference type="NCBI Taxonomy" id="51637"/>
    <lineage>
        <taxon>Eukaryota</taxon>
        <taxon>Discoba</taxon>
        <taxon>Heterolobosea</taxon>
        <taxon>Tetramitia</taxon>
        <taxon>Eutetramitia</taxon>
        <taxon>Vahlkampfiidae</taxon>
        <taxon>Naegleria</taxon>
    </lineage>
</organism>
<dbReference type="InterPro" id="IPR023214">
    <property type="entry name" value="HAD_sf"/>
</dbReference>
<evidence type="ECO:0000256" key="5">
    <source>
        <dbReference type="ARBA" id="ARBA00022553"/>
    </source>
</evidence>
<name>A0AA88GEK7_NAELO</name>
<dbReference type="PANTHER" id="PTHR24092">
    <property type="entry name" value="PROBABLE PHOSPHOLIPID-TRANSPORTING ATPASE"/>
    <property type="match status" value="1"/>
</dbReference>
<dbReference type="PANTHER" id="PTHR24092:SF150">
    <property type="entry name" value="PHOSPHOLIPID-TRANSPORTING ATPASE"/>
    <property type="match status" value="1"/>
</dbReference>
<keyword evidence="24" id="KW-1185">Reference proteome</keyword>
<feature type="binding site" evidence="17">
    <location>
        <position position="852"/>
    </location>
    <ligand>
        <name>Mg(2+)</name>
        <dbReference type="ChEBI" id="CHEBI:18420"/>
    </ligand>
</feature>
<feature type="binding site" evidence="16">
    <location>
        <position position="445"/>
    </location>
    <ligand>
        <name>ATP</name>
        <dbReference type="ChEBI" id="CHEBI:30616"/>
    </ligand>
</feature>
<dbReference type="PRINTS" id="PR00119">
    <property type="entry name" value="CATATPASE"/>
</dbReference>
<feature type="transmembrane region" description="Helical" evidence="18">
    <location>
        <begin position="988"/>
        <end position="1009"/>
    </location>
</feature>
<dbReference type="InterPro" id="IPR032630">
    <property type="entry name" value="P_typ_ATPase_c"/>
</dbReference>
<feature type="transmembrane region" description="Helical" evidence="18">
    <location>
        <begin position="371"/>
        <end position="399"/>
    </location>
</feature>
<evidence type="ECO:0000256" key="18">
    <source>
        <dbReference type="RuleBase" id="RU362033"/>
    </source>
</evidence>
<feature type="binding site" evidence="16">
    <location>
        <position position="447"/>
    </location>
    <ligand>
        <name>ATP</name>
        <dbReference type="ChEBI" id="CHEBI:30616"/>
    </ligand>
</feature>
<dbReference type="CDD" id="cd02073">
    <property type="entry name" value="P-type_ATPase_APLT_Dnf-like"/>
    <property type="match status" value="1"/>
</dbReference>
<dbReference type="InterPro" id="IPR059000">
    <property type="entry name" value="ATPase_P-type_domA"/>
</dbReference>
<feature type="binding site" evidence="16">
    <location>
        <position position="733"/>
    </location>
    <ligand>
        <name>ATP</name>
        <dbReference type="ChEBI" id="CHEBI:30616"/>
    </ligand>
</feature>
<dbReference type="GO" id="GO:0005802">
    <property type="term" value="C:trans-Golgi network"/>
    <property type="evidence" value="ECO:0007669"/>
    <property type="project" value="TreeGrafter"/>
</dbReference>
<feature type="transmembrane region" description="Helical" evidence="18">
    <location>
        <begin position="131"/>
        <end position="150"/>
    </location>
</feature>
<evidence type="ECO:0000256" key="16">
    <source>
        <dbReference type="PIRSR" id="PIRSR606539-2"/>
    </source>
</evidence>
<dbReference type="Gene3D" id="2.70.150.10">
    <property type="entry name" value="Calcium-transporting ATPase, cytoplasmic transduction domain A"/>
    <property type="match status" value="1"/>
</dbReference>
<feature type="transmembrane region" description="Helical" evidence="18">
    <location>
        <begin position="938"/>
        <end position="958"/>
    </location>
</feature>
<dbReference type="FunFam" id="3.40.50.1000:FF:000014">
    <property type="entry name" value="Phospholipid-transporting ATPase"/>
    <property type="match status" value="1"/>
</dbReference>
<feature type="binding site" evidence="16">
    <location>
        <position position="446"/>
    </location>
    <ligand>
        <name>ATP</name>
        <dbReference type="ChEBI" id="CHEBI:30616"/>
    </ligand>
</feature>
<keyword evidence="4" id="KW-1003">Cell membrane</keyword>
<dbReference type="SUPFAM" id="SSF81660">
    <property type="entry name" value="Metal cation-transporting ATPase, ATP-binding domain N"/>
    <property type="match status" value="1"/>
</dbReference>
<dbReference type="SFLD" id="SFLDS00003">
    <property type="entry name" value="Haloacid_Dehalogenase"/>
    <property type="match status" value="1"/>
</dbReference>
<dbReference type="Pfam" id="PF13246">
    <property type="entry name" value="Cation_ATPase"/>
    <property type="match status" value="1"/>
</dbReference>
<dbReference type="InterPro" id="IPR044492">
    <property type="entry name" value="P_typ_ATPase_HD_dom"/>
</dbReference>
<keyword evidence="7 17" id="KW-0479">Metal-binding</keyword>
<keyword evidence="5" id="KW-0597">Phosphoprotein</keyword>
<evidence type="ECO:0000256" key="2">
    <source>
        <dbReference type="ARBA" id="ARBA00004236"/>
    </source>
</evidence>
<dbReference type="EMBL" id="PYSW02000036">
    <property type="protein sequence ID" value="KAG2377934.1"/>
    <property type="molecule type" value="Genomic_DNA"/>
</dbReference>
<evidence type="ECO:0000256" key="14">
    <source>
        <dbReference type="ARBA" id="ARBA00034036"/>
    </source>
</evidence>
<evidence type="ECO:0000256" key="7">
    <source>
        <dbReference type="ARBA" id="ARBA00022723"/>
    </source>
</evidence>
<dbReference type="InterPro" id="IPR023299">
    <property type="entry name" value="ATPase_P-typ_cyto_dom_N"/>
</dbReference>
<feature type="binding site" evidence="17">
    <location>
        <position position="848"/>
    </location>
    <ligand>
        <name>Mg(2+)</name>
        <dbReference type="ChEBI" id="CHEBI:18420"/>
    </ligand>
</feature>
<evidence type="ECO:0000313" key="24">
    <source>
        <dbReference type="Proteomes" id="UP000816034"/>
    </source>
</evidence>
<dbReference type="GO" id="GO:0005524">
    <property type="term" value="F:ATP binding"/>
    <property type="evidence" value="ECO:0007669"/>
    <property type="project" value="UniProtKB-UniRule"/>
</dbReference>
<dbReference type="FunFam" id="3.40.1110.10:FF:000087">
    <property type="entry name" value="Phospholipid-transporting ATPase"/>
    <property type="match status" value="1"/>
</dbReference>
<feature type="binding site" evidence="16">
    <location>
        <position position="731"/>
    </location>
    <ligand>
        <name>ATP</name>
        <dbReference type="ChEBI" id="CHEBI:30616"/>
    </ligand>
</feature>
<evidence type="ECO:0000256" key="1">
    <source>
        <dbReference type="ARBA" id="ARBA00004141"/>
    </source>
</evidence>
<feature type="binding site" evidence="16">
    <location>
        <position position="852"/>
    </location>
    <ligand>
        <name>ATP</name>
        <dbReference type="ChEBI" id="CHEBI:30616"/>
    </ligand>
</feature>
<feature type="transmembrane region" description="Helical" evidence="18">
    <location>
        <begin position="905"/>
        <end position="926"/>
    </location>
</feature>
<evidence type="ECO:0000256" key="9">
    <source>
        <dbReference type="ARBA" id="ARBA00022840"/>
    </source>
</evidence>
<dbReference type="FunFam" id="3.40.50.1000:FF:000001">
    <property type="entry name" value="Phospholipid-transporting ATPase IC"/>
    <property type="match status" value="1"/>
</dbReference>
<dbReference type="SFLD" id="SFLDG00002">
    <property type="entry name" value="C1.7:_P-type_atpase_like"/>
    <property type="match status" value="1"/>
</dbReference>
<dbReference type="NCBIfam" id="TIGR01652">
    <property type="entry name" value="ATPase-Plipid"/>
    <property type="match status" value="1"/>
</dbReference>
<feature type="binding site" evidence="16">
    <location>
        <position position="851"/>
    </location>
    <ligand>
        <name>ATP</name>
        <dbReference type="ChEBI" id="CHEBI:30616"/>
    </ligand>
</feature>
<feature type="transmembrane region" description="Helical" evidence="18">
    <location>
        <begin position="108"/>
        <end position="125"/>
    </location>
</feature>
<feature type="transmembrane region" description="Helical" evidence="18">
    <location>
        <begin position="1098"/>
        <end position="1120"/>
    </location>
</feature>
<gene>
    <name evidence="23" type="ORF">C9374_009019</name>
</gene>
<feature type="binding site" evidence="16">
    <location>
        <position position="618"/>
    </location>
    <ligand>
        <name>ATP</name>
        <dbReference type="ChEBI" id="CHEBI:30616"/>
    </ligand>
</feature>
<keyword evidence="8 16" id="KW-0547">Nucleotide-binding</keyword>
<feature type="transmembrane region" description="Helical" evidence="18">
    <location>
        <begin position="1054"/>
        <end position="1078"/>
    </location>
</feature>
<evidence type="ECO:0000256" key="19">
    <source>
        <dbReference type="SAM" id="MobiDB-lite"/>
    </source>
</evidence>
<comment type="similarity">
    <text evidence="3 18">Belongs to the cation transport ATPase (P-type) (TC 3.A.3) family. Type IV subfamily.</text>
</comment>
<dbReference type="GeneID" id="68101473"/>
<dbReference type="Pfam" id="PF16212">
    <property type="entry name" value="PhoLip_ATPase_C"/>
    <property type="match status" value="1"/>
</dbReference>
<evidence type="ECO:0000256" key="10">
    <source>
        <dbReference type="ARBA" id="ARBA00022842"/>
    </source>
</evidence>
<reference evidence="23 24" key="1">
    <citation type="journal article" date="2018" name="BMC Genomics">
        <title>The genome of Naegleria lovaniensis, the basis for a comparative approach to unravel pathogenicity factors of the human pathogenic amoeba N. fowleri.</title>
        <authorList>
            <person name="Liechti N."/>
            <person name="Schurch N."/>
            <person name="Bruggmann R."/>
            <person name="Wittwer M."/>
        </authorList>
    </citation>
    <scope>NUCLEOTIDE SEQUENCE [LARGE SCALE GENOMIC DNA]</scope>
    <source>
        <strain evidence="23 24">ATCC 30569</strain>
    </source>
</reference>
<evidence type="ECO:0000256" key="13">
    <source>
        <dbReference type="ARBA" id="ARBA00023136"/>
    </source>
</evidence>
<keyword evidence="6 18" id="KW-0812">Transmembrane</keyword>
<dbReference type="RefSeq" id="XP_044545196.1">
    <property type="nucleotide sequence ID" value="XM_044699160.1"/>
</dbReference>
<keyword evidence="12 18" id="KW-1133">Transmembrane helix</keyword>
<keyword evidence="11 18" id="KW-1278">Translocase</keyword>
<comment type="caution">
    <text evidence="23">The sequence shown here is derived from an EMBL/GenBank/DDBJ whole genome shotgun (WGS) entry which is preliminary data.</text>
</comment>
<feature type="domain" description="P-type ATPase C-terminal" evidence="22">
    <location>
        <begin position="874"/>
        <end position="1126"/>
    </location>
</feature>
<dbReference type="SFLD" id="SFLDF00027">
    <property type="entry name" value="p-type_atpase"/>
    <property type="match status" value="1"/>
</dbReference>
<dbReference type="InterPro" id="IPR008250">
    <property type="entry name" value="ATPase_P-typ_transduc_dom_A_sf"/>
</dbReference>
<feature type="binding site" evidence="17">
    <location>
        <position position="447"/>
    </location>
    <ligand>
        <name>Mg(2+)</name>
        <dbReference type="ChEBI" id="CHEBI:18420"/>
    </ligand>
</feature>
<dbReference type="GO" id="GO:0000287">
    <property type="term" value="F:magnesium ion binding"/>
    <property type="evidence" value="ECO:0007669"/>
    <property type="project" value="UniProtKB-UniRule"/>
</dbReference>
<feature type="binding site" evidence="16">
    <location>
        <position position="651"/>
    </location>
    <ligand>
        <name>ATP</name>
        <dbReference type="ChEBI" id="CHEBI:30616"/>
    </ligand>
</feature>
<evidence type="ECO:0000256" key="11">
    <source>
        <dbReference type="ARBA" id="ARBA00022967"/>
    </source>
</evidence>
<dbReference type="InterPro" id="IPR036412">
    <property type="entry name" value="HAD-like_sf"/>
</dbReference>
<dbReference type="GO" id="GO:0045332">
    <property type="term" value="P:phospholipid translocation"/>
    <property type="evidence" value="ECO:0007669"/>
    <property type="project" value="TreeGrafter"/>
</dbReference>
<accession>A0AA88GEK7</accession>
<protein>
    <recommendedName>
        <fullName evidence="18">Phospholipid-transporting ATPase</fullName>
        <ecNumber evidence="18">7.6.2.1</ecNumber>
    </recommendedName>
</protein>
<dbReference type="GO" id="GO:0016887">
    <property type="term" value="F:ATP hydrolysis activity"/>
    <property type="evidence" value="ECO:0007669"/>
    <property type="project" value="InterPro"/>
</dbReference>
<dbReference type="PROSITE" id="PS00154">
    <property type="entry name" value="ATPASE_E1_E2"/>
    <property type="match status" value="1"/>
</dbReference>
<feature type="binding site" evidence="16">
    <location>
        <position position="554"/>
    </location>
    <ligand>
        <name>ATP</name>
        <dbReference type="ChEBI" id="CHEBI:30616"/>
    </ligand>
</feature>
<evidence type="ECO:0000259" key="21">
    <source>
        <dbReference type="Pfam" id="PF16209"/>
    </source>
</evidence>
<keyword evidence="10 17" id="KW-0460">Magnesium</keyword>
<evidence type="ECO:0000259" key="22">
    <source>
        <dbReference type="Pfam" id="PF16212"/>
    </source>
</evidence>
<dbReference type="InterPro" id="IPR006539">
    <property type="entry name" value="P-type_ATPase_IV"/>
</dbReference>
<evidence type="ECO:0000256" key="12">
    <source>
        <dbReference type="ARBA" id="ARBA00022989"/>
    </source>
</evidence>
<feature type="active site" description="4-aspartylphosphate intermediate" evidence="15">
    <location>
        <position position="445"/>
    </location>
</feature>
<evidence type="ECO:0000313" key="23">
    <source>
        <dbReference type="EMBL" id="KAG2377934.1"/>
    </source>
</evidence>
<sequence length="1236" mass="140492">MFMNNMWFKKLFRRKAPDENTSLMDTGISVNTNVASGSVSNLYNDATRGAFNVFDVQQQHDPEKTRLVFVNDEMANVKYGFCDNSIKTTKYTFYNFLFKNLYQQFHRFANCYFLFMALLQTIPGLSPTGQFTAFIPLCFVLICTMCKDAYEDIKRRVSDKVTNNKLTRVFRDGQFVEVFWKDVKTGDILQVYNKEPFPCDIVLLSSSEHQGICYVETSSLDGETNLKIKRCKHETTYLSAPEALKTVKAILECEKPNNRLYKFEGTLVLSTGKKLAVDPEQICLRGSSLRNTDFVIGVAVFTGHDTKLMMNTKETPHKTSKIERMTNQLVFIMLAIEILLVIICDIGLIIWTARNKSAWYLFAGVVIDADYLAWSGFKGFFTILVLLSNLIPISLYVSIEAAKLVQGIMISKDLAMYHEDTDTPAMVRSSALNEDLGAIQYIFSDKTGTLTQNKMDFLKCSIAGEVYGSGITEIAKAAAKREGKILEDTRPLSAKNNPNFQFYDERLMDGAWKDSPQKNEILDFLILLAVCHTVIPERSGANGEIVYQASSPDEAALVKAAKYLGVEFIARSPNDVTFSILGEEKQYQILDIIEFSSDRKRQSVIVRNTEGQLLILTKGADSVIYPLLAPNQEYMDVTLKHLDQFGDEGLRTLCCAKAYLDEEEYAQWHRDYEEAKTSLEDRTRKVEEVAARIEKNLLLVGSTGIEDKLQEGVGDTIYELRKAGINIWVLTGDKLETAINIGFACDLLNSSMTLLVVEGHTNEAIKDFIEKSINTANMNNISHDALGLVVDGERLIHILEDPALKNLFLLLSIKCKSVICCRVSPKQKSDVVLLIKQNVSGNTLAIGDGANDVAMIQSAHVGIGISGVEGLQAVNASDYAIGQFRFLKRLLLVHGRWSYRRVSKLVLYCFYKNTVFFLTQLWFIFFNGFSGTTLHDKWTIALYNLVFSGIPIITLAVIDRDVPAPAAEKFPELYFQGQKNRFFNPRVFIYWVINSIFQSVVCFFVPYFALVGTSFLDGQEIDTQTIGIAVYSCVLVVITVKLSIETSSWTWVTVLMYAGTLALWPAFIFIYGSIYYIYPHPVPVVKEFYEIMQRFRLFFAPQFWFVLLAVTFICCIRDIFWKLWLRAQSRKLYYDIQKHHKKKSREDIMEFFPFEEGLPVKLKKKKKFNPIELQEIKKIFTSIAKVDYRGFAFSQTDNQQDLIKQYYSGDNATNNGQQKTTTTTLTSDEQKKDTNM</sequence>
<dbReference type="SUPFAM" id="SSF81653">
    <property type="entry name" value="Calcium ATPase, transduction domain A"/>
    <property type="match status" value="1"/>
</dbReference>
<comment type="subcellular location">
    <subcellularLocation>
        <location evidence="2">Cell membrane</location>
    </subcellularLocation>
    <subcellularLocation>
        <location evidence="1 18">Membrane</location>
        <topology evidence="1 18">Multi-pass membrane protein</topology>
    </subcellularLocation>
</comment>
<dbReference type="FunFam" id="2.70.150.10:FF:000021">
    <property type="entry name" value="Phospholipid-transporting ATPase"/>
    <property type="match status" value="1"/>
</dbReference>
<keyword evidence="9 16" id="KW-0067">ATP-binding</keyword>
<dbReference type="GO" id="GO:0140326">
    <property type="term" value="F:ATPase-coupled intramembrane lipid transporter activity"/>
    <property type="evidence" value="ECO:0007669"/>
    <property type="project" value="UniProtKB-EC"/>
</dbReference>
<proteinExistence type="inferred from homology"/>
<feature type="region of interest" description="Disordered" evidence="19">
    <location>
        <begin position="1213"/>
        <end position="1236"/>
    </location>
</feature>
<dbReference type="Gene3D" id="3.40.50.1000">
    <property type="entry name" value="HAD superfamily/HAD-like"/>
    <property type="match status" value="1"/>
</dbReference>
<dbReference type="InterPro" id="IPR001757">
    <property type="entry name" value="P_typ_ATPase"/>
</dbReference>
<feature type="binding site" evidence="16">
    <location>
        <position position="732"/>
    </location>
    <ligand>
        <name>ATP</name>
        <dbReference type="ChEBI" id="CHEBI:30616"/>
    </ligand>
</feature>
<comment type="cofactor">
    <cofactor evidence="17">
        <name>Mg(2+)</name>
        <dbReference type="ChEBI" id="CHEBI:18420"/>
    </cofactor>
</comment>
<comment type="catalytic activity">
    <reaction evidence="14 18">
        <text>ATP + H2O + phospholipidSide 1 = ADP + phosphate + phospholipidSide 2.</text>
        <dbReference type="EC" id="7.6.2.1"/>
    </reaction>
</comment>
<evidence type="ECO:0000256" key="4">
    <source>
        <dbReference type="ARBA" id="ARBA00022475"/>
    </source>
</evidence>
<keyword evidence="13 18" id="KW-0472">Membrane</keyword>
<evidence type="ECO:0000256" key="8">
    <source>
        <dbReference type="ARBA" id="ARBA00022741"/>
    </source>
</evidence>
<feature type="transmembrane region" description="Helical" evidence="18">
    <location>
        <begin position="1021"/>
        <end position="1042"/>
    </location>
</feature>
<feature type="domain" description="P-type ATPase N-terminal" evidence="21">
    <location>
        <begin position="68"/>
        <end position="133"/>
    </location>
</feature>
<dbReference type="NCBIfam" id="TIGR01494">
    <property type="entry name" value="ATPase_P-type"/>
    <property type="match status" value="3"/>
</dbReference>
<dbReference type="Pfam" id="PF16209">
    <property type="entry name" value="PhoLip_ATPase_N"/>
    <property type="match status" value="1"/>
</dbReference>
<feature type="binding site" evidence="16">
    <location>
        <position position="828"/>
    </location>
    <ligand>
        <name>ATP</name>
        <dbReference type="ChEBI" id="CHEBI:30616"/>
    </ligand>
</feature>
<dbReference type="AlphaFoldDB" id="A0AA88GEK7"/>
<feature type="binding site" evidence="16">
    <location>
        <position position="595"/>
    </location>
    <ligand>
        <name>ATP</name>
        <dbReference type="ChEBI" id="CHEBI:30616"/>
    </ligand>
</feature>
<evidence type="ECO:0000256" key="17">
    <source>
        <dbReference type="PIRSR" id="PIRSR606539-3"/>
    </source>
</evidence>
<dbReference type="SUPFAM" id="SSF81665">
    <property type="entry name" value="Calcium ATPase, transmembrane domain M"/>
    <property type="match status" value="1"/>
</dbReference>
<dbReference type="Gene3D" id="3.40.1110.10">
    <property type="entry name" value="Calcium-transporting ATPase, cytoplasmic domain N"/>
    <property type="match status" value="1"/>
</dbReference>
<feature type="binding site" evidence="16">
    <location>
        <position position="822"/>
    </location>
    <ligand>
        <name>ATP</name>
        <dbReference type="ChEBI" id="CHEBI:30616"/>
    </ligand>
</feature>
<feature type="domain" description="P-type ATPase A" evidence="20">
    <location>
        <begin position="166"/>
        <end position="233"/>
    </location>
</feature>
<evidence type="ECO:0000259" key="20">
    <source>
        <dbReference type="Pfam" id="PF00122"/>
    </source>
</evidence>
<dbReference type="InterPro" id="IPR032631">
    <property type="entry name" value="P-type_ATPase_N"/>
</dbReference>
<dbReference type="GO" id="GO:0005886">
    <property type="term" value="C:plasma membrane"/>
    <property type="evidence" value="ECO:0007669"/>
    <property type="project" value="UniProtKB-SubCell"/>
</dbReference>
<feature type="transmembrane region" description="Helical" evidence="18">
    <location>
        <begin position="329"/>
        <end position="351"/>
    </location>
</feature>
<evidence type="ECO:0000256" key="6">
    <source>
        <dbReference type="ARBA" id="ARBA00022692"/>
    </source>
</evidence>
<dbReference type="SUPFAM" id="SSF56784">
    <property type="entry name" value="HAD-like"/>
    <property type="match status" value="1"/>
</dbReference>
<dbReference type="Proteomes" id="UP000816034">
    <property type="component" value="Unassembled WGS sequence"/>
</dbReference>
<dbReference type="InterPro" id="IPR023298">
    <property type="entry name" value="ATPase_P-typ_TM_dom_sf"/>
</dbReference>
<dbReference type="EC" id="7.6.2.1" evidence="18"/>
<dbReference type="InterPro" id="IPR018303">
    <property type="entry name" value="ATPase_P-typ_P_site"/>
</dbReference>
<evidence type="ECO:0000256" key="15">
    <source>
        <dbReference type="PIRSR" id="PIRSR606539-1"/>
    </source>
</evidence>
<feature type="binding site" evidence="17">
    <location>
        <position position="445"/>
    </location>
    <ligand>
        <name>Mg(2+)</name>
        <dbReference type="ChEBI" id="CHEBI:18420"/>
    </ligand>
</feature>
<dbReference type="Pfam" id="PF00122">
    <property type="entry name" value="E1-E2_ATPase"/>
    <property type="match status" value="1"/>
</dbReference>